<feature type="domain" description="Nucleoside phosphorylase" evidence="1">
    <location>
        <begin position="101"/>
        <end position="235"/>
    </location>
</feature>
<evidence type="ECO:0000313" key="3">
    <source>
        <dbReference type="Proteomes" id="UP000266622"/>
    </source>
</evidence>
<dbReference type="Proteomes" id="UP000266622">
    <property type="component" value="Unassembled WGS sequence"/>
</dbReference>
<evidence type="ECO:0000313" key="2">
    <source>
        <dbReference type="EMBL" id="RIB35109.1"/>
    </source>
</evidence>
<dbReference type="Gene3D" id="3.40.50.1580">
    <property type="entry name" value="Nucleoside phosphorylase domain"/>
    <property type="match status" value="1"/>
</dbReference>
<gene>
    <name evidence="2" type="ORF">BXU00_03185</name>
</gene>
<dbReference type="Pfam" id="PF01048">
    <property type="entry name" value="PNP_UDP_1"/>
    <property type="match status" value="1"/>
</dbReference>
<dbReference type="SUPFAM" id="SSF53167">
    <property type="entry name" value="Purine and uridine phosphorylases"/>
    <property type="match status" value="1"/>
</dbReference>
<evidence type="ECO:0000259" key="1">
    <source>
        <dbReference type="Pfam" id="PF01048"/>
    </source>
</evidence>
<dbReference type="GO" id="GO:0003824">
    <property type="term" value="F:catalytic activity"/>
    <property type="evidence" value="ECO:0007669"/>
    <property type="project" value="InterPro"/>
</dbReference>
<sequence>MVYGDFVRNEELKKKIIKIEFGIEESEFTDKIIVTPLPVEHNLPDDFEKRLEDIDIEYKWIKSEDRLLKPFKGNLYVKKNNRSGFVIFTGRGLIDFTERIRILCLIENIKEILFLGSAGSLDDNVITGDINIPKYAIPFEDVSSWYIDISEAIPKADEHLLNRILELSSNAKVNIHSKLHATVPFPYSETKEFLEYLKGIGVATIDMEVSSFYRITNYYGKKALAILRVSDMPLSSYHFFSEEYESWKKGKKEKALEYFFEIMLKFFGIV</sequence>
<dbReference type="PANTHER" id="PTHR43691">
    <property type="entry name" value="URIDINE PHOSPHORYLASE"/>
    <property type="match status" value="1"/>
</dbReference>
<reference evidence="2 3" key="1">
    <citation type="journal article" date="2018" name="Syst. Appl. Microbiol.">
        <title>A new symbiotic nanoarchaeote (Candidatus Nanoclepta minutus) and its host (Zestosphaera tikiterensis gen. nov., sp. nov.) from a New Zealand hot spring.</title>
        <authorList>
            <person name="St John E."/>
            <person name="Liu Y."/>
            <person name="Podar M."/>
            <person name="Stott M.B."/>
            <person name="Meneghin J."/>
            <person name="Chen Z."/>
            <person name="Lagutin K."/>
            <person name="Mitchell K."/>
            <person name="Reysenbach A.L."/>
        </authorList>
    </citation>
    <scope>NUCLEOTIDE SEQUENCE [LARGE SCALE GENOMIC DNA]</scope>
    <source>
        <strain evidence="2">NZ3</strain>
    </source>
</reference>
<dbReference type="InterPro" id="IPR035994">
    <property type="entry name" value="Nucleoside_phosphorylase_sf"/>
</dbReference>
<dbReference type="GO" id="GO:0005829">
    <property type="term" value="C:cytosol"/>
    <property type="evidence" value="ECO:0007669"/>
    <property type="project" value="TreeGrafter"/>
</dbReference>
<organism evidence="2 3">
    <name type="scientific">Candidatus Nanoclepta minutus</name>
    <dbReference type="NCBI Taxonomy" id="1940235"/>
    <lineage>
        <taxon>Archaea</taxon>
        <taxon>Nanobdellota</taxon>
        <taxon>Candidatus Nanoclepta</taxon>
    </lineage>
</organism>
<dbReference type="GO" id="GO:0009116">
    <property type="term" value="P:nucleoside metabolic process"/>
    <property type="evidence" value="ECO:0007669"/>
    <property type="project" value="InterPro"/>
</dbReference>
<dbReference type="PANTHER" id="PTHR43691:SF11">
    <property type="entry name" value="FI09636P-RELATED"/>
    <property type="match status" value="1"/>
</dbReference>
<accession>A0A397WNI4</accession>
<dbReference type="InterPro" id="IPR000845">
    <property type="entry name" value="Nucleoside_phosphorylase_d"/>
</dbReference>
<comment type="caution">
    <text evidence="2">The sequence shown here is derived from an EMBL/GenBank/DDBJ whole genome shotgun (WGS) entry which is preliminary data.</text>
</comment>
<protein>
    <submittedName>
        <fullName evidence="2">Purine-nucleoside phosphorylase</fullName>
    </submittedName>
</protein>
<name>A0A397WNI4_9ARCH</name>
<proteinExistence type="predicted"/>
<dbReference type="EMBL" id="MWMI01000006">
    <property type="protein sequence ID" value="RIB35109.1"/>
    <property type="molecule type" value="Genomic_DNA"/>
</dbReference>
<dbReference type="AlphaFoldDB" id="A0A397WNI4"/>